<dbReference type="AlphaFoldDB" id="A0A4D4J5I6"/>
<protein>
    <submittedName>
        <fullName evidence="2">Uncharacterized protein</fullName>
    </submittedName>
</protein>
<dbReference type="EMBL" id="BJFL01000007">
    <property type="protein sequence ID" value="GDY30350.1"/>
    <property type="molecule type" value="Genomic_DNA"/>
</dbReference>
<keyword evidence="1" id="KW-0472">Membrane</keyword>
<evidence type="ECO:0000256" key="1">
    <source>
        <dbReference type="SAM" id="Phobius"/>
    </source>
</evidence>
<sequence length="42" mass="4593">MRLLLDGDPTGLSSTYGQLAIAAVLVAALVVALRAFWHNRRR</sequence>
<dbReference type="Proteomes" id="UP000298860">
    <property type="component" value="Unassembled WGS sequence"/>
</dbReference>
<proteinExistence type="predicted"/>
<comment type="caution">
    <text evidence="2">The sequence shown here is derived from an EMBL/GenBank/DDBJ whole genome shotgun (WGS) entry which is preliminary data.</text>
</comment>
<accession>A0A4D4J5I6</accession>
<keyword evidence="1" id="KW-0812">Transmembrane</keyword>
<evidence type="ECO:0000313" key="2">
    <source>
        <dbReference type="EMBL" id="GDY30350.1"/>
    </source>
</evidence>
<keyword evidence="1" id="KW-1133">Transmembrane helix</keyword>
<reference evidence="3" key="1">
    <citation type="submission" date="2019-04" db="EMBL/GenBank/DDBJ databases">
        <title>Draft genome sequence of Pseudonocardiaceae bacterium SL3-2-4.</title>
        <authorList>
            <person name="Ningsih F."/>
            <person name="Yokota A."/>
            <person name="Sakai Y."/>
            <person name="Nanatani K."/>
            <person name="Yabe S."/>
            <person name="Oetari A."/>
            <person name="Sjamsuridzal W."/>
        </authorList>
    </citation>
    <scope>NUCLEOTIDE SEQUENCE [LARGE SCALE GENOMIC DNA]</scope>
    <source>
        <strain evidence="3">SL3-2-4</strain>
    </source>
</reference>
<evidence type="ECO:0000313" key="3">
    <source>
        <dbReference type="Proteomes" id="UP000298860"/>
    </source>
</evidence>
<keyword evidence="3" id="KW-1185">Reference proteome</keyword>
<name>A0A4D4J5I6_9PSEU</name>
<dbReference type="RefSeq" id="WP_264081633.1">
    <property type="nucleotide sequence ID" value="NZ_BJFL01000007.1"/>
</dbReference>
<organism evidence="2 3">
    <name type="scientific">Gandjariella thermophila</name>
    <dbReference type="NCBI Taxonomy" id="1931992"/>
    <lineage>
        <taxon>Bacteria</taxon>
        <taxon>Bacillati</taxon>
        <taxon>Actinomycetota</taxon>
        <taxon>Actinomycetes</taxon>
        <taxon>Pseudonocardiales</taxon>
        <taxon>Pseudonocardiaceae</taxon>
        <taxon>Gandjariella</taxon>
    </lineage>
</organism>
<gene>
    <name evidence="2" type="ORF">GTS_19830</name>
</gene>
<feature type="transmembrane region" description="Helical" evidence="1">
    <location>
        <begin position="16"/>
        <end position="37"/>
    </location>
</feature>